<dbReference type="OMA" id="GTHEYCD"/>
<evidence type="ECO:0000256" key="1">
    <source>
        <dbReference type="ARBA" id="ARBA00001933"/>
    </source>
</evidence>
<evidence type="ECO:0000256" key="2">
    <source>
        <dbReference type="ARBA" id="ARBA00010008"/>
    </source>
</evidence>
<organism evidence="6 7">
    <name type="scientific">Conidiobolus coronatus (strain ATCC 28846 / CBS 209.66 / NRRL 28638)</name>
    <name type="common">Delacroixia coronata</name>
    <dbReference type="NCBI Taxonomy" id="796925"/>
    <lineage>
        <taxon>Eukaryota</taxon>
        <taxon>Fungi</taxon>
        <taxon>Fungi incertae sedis</taxon>
        <taxon>Zoopagomycota</taxon>
        <taxon>Entomophthoromycotina</taxon>
        <taxon>Entomophthoromycetes</taxon>
        <taxon>Entomophthorales</taxon>
        <taxon>Ancylistaceae</taxon>
        <taxon>Conidiobolus</taxon>
    </lineage>
</organism>
<name>A0A137P9S2_CONC2</name>
<dbReference type="OrthoDB" id="2382073at2759"/>
<dbReference type="Pfam" id="PF00155">
    <property type="entry name" value="Aminotran_1_2"/>
    <property type="match status" value="1"/>
</dbReference>
<dbReference type="InterPro" id="IPR015422">
    <property type="entry name" value="PyrdxlP-dep_Trfase_small"/>
</dbReference>
<dbReference type="InterPro" id="IPR015424">
    <property type="entry name" value="PyrdxlP-dep_Trfase"/>
</dbReference>
<dbReference type="Gene3D" id="3.90.1150.10">
    <property type="entry name" value="Aspartate Aminotransferase, domain 1"/>
    <property type="match status" value="1"/>
</dbReference>
<evidence type="ECO:0000256" key="4">
    <source>
        <dbReference type="ARBA" id="ARBA00022898"/>
    </source>
</evidence>
<accession>A0A137P9S2</accession>
<comment type="cofactor">
    <cofactor evidence="1">
        <name>pyridoxal 5'-phosphate</name>
        <dbReference type="ChEBI" id="CHEBI:597326"/>
    </cofactor>
</comment>
<dbReference type="AlphaFoldDB" id="A0A137P9S2"/>
<dbReference type="EMBL" id="KQ964468">
    <property type="protein sequence ID" value="KXN71756.1"/>
    <property type="molecule type" value="Genomic_DNA"/>
</dbReference>
<dbReference type="GO" id="GO:0009102">
    <property type="term" value="P:biotin biosynthetic process"/>
    <property type="evidence" value="ECO:0007669"/>
    <property type="project" value="TreeGrafter"/>
</dbReference>
<dbReference type="Gene3D" id="3.40.640.10">
    <property type="entry name" value="Type I PLP-dependent aspartate aminotransferase-like (Major domain)"/>
    <property type="match status" value="1"/>
</dbReference>
<evidence type="ECO:0000313" key="7">
    <source>
        <dbReference type="Proteomes" id="UP000070444"/>
    </source>
</evidence>
<dbReference type="STRING" id="796925.A0A137P9S2"/>
<keyword evidence="4" id="KW-0663">Pyridoxal phosphate</keyword>
<evidence type="ECO:0000313" key="6">
    <source>
        <dbReference type="EMBL" id="KXN71756.1"/>
    </source>
</evidence>
<dbReference type="GO" id="GO:0030170">
    <property type="term" value="F:pyridoxal phosphate binding"/>
    <property type="evidence" value="ECO:0007669"/>
    <property type="project" value="InterPro"/>
</dbReference>
<dbReference type="Proteomes" id="UP000070444">
    <property type="component" value="Unassembled WGS sequence"/>
</dbReference>
<evidence type="ECO:0000256" key="3">
    <source>
        <dbReference type="ARBA" id="ARBA00022679"/>
    </source>
</evidence>
<comment type="similarity">
    <text evidence="2">Belongs to the class-II pyridoxal-phosphate-dependent aminotransferase family. BioF subfamily.</text>
</comment>
<dbReference type="SUPFAM" id="SSF53383">
    <property type="entry name" value="PLP-dependent transferases"/>
    <property type="match status" value="1"/>
</dbReference>
<dbReference type="InterPro" id="IPR050087">
    <property type="entry name" value="AON_synthase_class-II"/>
</dbReference>
<proteinExistence type="inferred from homology"/>
<protein>
    <submittedName>
        <fullName evidence="6">8-amino-7-oxononanoate synthase</fullName>
    </submittedName>
</protein>
<evidence type="ECO:0000259" key="5">
    <source>
        <dbReference type="Pfam" id="PF00155"/>
    </source>
</evidence>
<dbReference type="GO" id="GO:0016740">
    <property type="term" value="F:transferase activity"/>
    <property type="evidence" value="ECO:0007669"/>
    <property type="project" value="UniProtKB-KW"/>
</dbReference>
<reference evidence="6 7" key="1">
    <citation type="journal article" date="2015" name="Genome Biol. Evol.">
        <title>Phylogenomic analyses indicate that early fungi evolved digesting cell walls of algal ancestors of land plants.</title>
        <authorList>
            <person name="Chang Y."/>
            <person name="Wang S."/>
            <person name="Sekimoto S."/>
            <person name="Aerts A.L."/>
            <person name="Choi C."/>
            <person name="Clum A."/>
            <person name="LaButti K.M."/>
            <person name="Lindquist E.A."/>
            <person name="Yee Ngan C."/>
            <person name="Ohm R.A."/>
            <person name="Salamov A.A."/>
            <person name="Grigoriev I.V."/>
            <person name="Spatafora J.W."/>
            <person name="Berbee M.L."/>
        </authorList>
    </citation>
    <scope>NUCLEOTIDE SEQUENCE [LARGE SCALE GENOMIC DNA]</scope>
    <source>
        <strain evidence="6 7">NRRL 28638</strain>
    </source>
</reference>
<gene>
    <name evidence="6" type="ORF">CONCODRAFT_81565</name>
</gene>
<feature type="domain" description="Aminotransferase class I/classII large" evidence="5">
    <location>
        <begin position="11"/>
        <end position="369"/>
    </location>
</feature>
<dbReference type="InterPro" id="IPR015421">
    <property type="entry name" value="PyrdxlP-dep_Trfase_major"/>
</dbReference>
<keyword evidence="7" id="KW-1185">Reference proteome</keyword>
<dbReference type="PANTHER" id="PTHR13693">
    <property type="entry name" value="CLASS II AMINOTRANSFERASE/8-AMINO-7-OXONONANOATE SYNTHASE"/>
    <property type="match status" value="1"/>
</dbReference>
<dbReference type="InterPro" id="IPR004839">
    <property type="entry name" value="Aminotransferase_I/II_large"/>
</dbReference>
<dbReference type="PANTHER" id="PTHR13693:SF77">
    <property type="entry name" value="8-AMINO-7-OXONONANOATE SYNTHASE"/>
    <property type="match status" value="1"/>
</dbReference>
<keyword evidence="3" id="KW-0808">Transferase</keyword>
<sequence length="392" mass="43327">MDVTGTASGVDQVDFSSNDYLGLSAPNSPLQRLIKANHQSDSISSGSTGSRLLDGNHNFINSLESKISNFHKSKSGLIFNSGYDANLGIFGCLFQPRDIVIYDELIHASVHDGLKLSKCRNQFNFRHNDLGHLIEIVESIRLDNPNYLADDVQIFIAVEGIYSMEGDTPPLAEILDLCKLYNMHLIVDEAHSVGVCGPSGRGLCAELLGDRVEEVFLRLITFGKALANHGAIALTDATTREYLINYARPLIYSTCIPDAALSSISAVYDLLELNGDQYQLELNQRIDYFKNQVKLKLPKLSILESNSPVQGILVSSNEEANSLGNFLQSNGFMVRSIRFPTVPKGKERVRICIHRNNTFESIDSLLKAIENWSISKELGNGELIESMVMAKL</sequence>